<gene>
    <name evidence="1 2" type="primary">anmK</name>
    <name evidence="2" type="ORF">GCM10023231_08690</name>
</gene>
<dbReference type="Pfam" id="PF03702">
    <property type="entry name" value="AnmK"/>
    <property type="match status" value="1"/>
</dbReference>
<protein>
    <recommendedName>
        <fullName evidence="1">Anhydro-N-acetylmuramic acid kinase</fullName>
        <ecNumber evidence="1">2.7.1.170</ecNumber>
    </recommendedName>
    <alternativeName>
        <fullName evidence="1">AnhMurNAc kinase</fullName>
    </alternativeName>
</protein>
<comment type="pathway">
    <text evidence="1">Cell wall biogenesis; peptidoglycan recycling.</text>
</comment>
<keyword evidence="1" id="KW-0067">ATP-binding</keyword>
<dbReference type="InterPro" id="IPR005338">
    <property type="entry name" value="Anhydro_N_Ac-Mur_kinase"/>
</dbReference>
<comment type="pathway">
    <text evidence="1">Amino-sugar metabolism; 1,6-anhydro-N-acetylmuramate degradation.</text>
</comment>
<dbReference type="PANTHER" id="PTHR30605:SF0">
    <property type="entry name" value="ANHYDRO-N-ACETYLMURAMIC ACID KINASE"/>
    <property type="match status" value="1"/>
</dbReference>
<dbReference type="Gene3D" id="3.30.420.40">
    <property type="match status" value="2"/>
</dbReference>
<dbReference type="InterPro" id="IPR043129">
    <property type="entry name" value="ATPase_NBD"/>
</dbReference>
<dbReference type="SUPFAM" id="SSF53067">
    <property type="entry name" value="Actin-like ATPase domain"/>
    <property type="match status" value="1"/>
</dbReference>
<accession>A0ABP9AN80</accession>
<keyword evidence="1" id="KW-0119">Carbohydrate metabolism</keyword>
<dbReference type="EC" id="2.7.1.170" evidence="1"/>
<evidence type="ECO:0000256" key="1">
    <source>
        <dbReference type="HAMAP-Rule" id="MF_01270"/>
    </source>
</evidence>
<name>A0ABP9AN80_9SPHI</name>
<keyword evidence="1" id="KW-0808">Transferase</keyword>
<dbReference type="CDD" id="cd24050">
    <property type="entry name" value="ASKHA_NBD_ANMK"/>
    <property type="match status" value="1"/>
</dbReference>
<comment type="similarity">
    <text evidence="1">Belongs to the anhydro-N-acetylmuramic acid kinase family.</text>
</comment>
<evidence type="ECO:0000313" key="3">
    <source>
        <dbReference type="Proteomes" id="UP001501411"/>
    </source>
</evidence>
<comment type="function">
    <text evidence="1">Catalyzes the specific phosphorylation of 1,6-anhydro-N-acetylmuramic acid (anhMurNAc) with the simultaneous cleavage of the 1,6-anhydro ring, generating MurNAc-6-P. Is required for the utilization of anhMurNAc either imported from the medium or derived from its own cell wall murein, and thus plays a role in cell wall recycling.</text>
</comment>
<dbReference type="NCBIfam" id="NF007148">
    <property type="entry name" value="PRK09585.3-2"/>
    <property type="match status" value="1"/>
</dbReference>
<dbReference type="GO" id="GO:0016301">
    <property type="term" value="F:kinase activity"/>
    <property type="evidence" value="ECO:0007669"/>
    <property type="project" value="UniProtKB-KW"/>
</dbReference>
<keyword evidence="3" id="KW-1185">Reference proteome</keyword>
<dbReference type="RefSeq" id="WP_345230495.1">
    <property type="nucleotide sequence ID" value="NZ_BAABIQ010000005.1"/>
</dbReference>
<organism evidence="2 3">
    <name type="scientific">Olivibacter ginsenosidimutans</name>
    <dbReference type="NCBI Taxonomy" id="1176537"/>
    <lineage>
        <taxon>Bacteria</taxon>
        <taxon>Pseudomonadati</taxon>
        <taxon>Bacteroidota</taxon>
        <taxon>Sphingobacteriia</taxon>
        <taxon>Sphingobacteriales</taxon>
        <taxon>Sphingobacteriaceae</taxon>
        <taxon>Olivibacter</taxon>
    </lineage>
</organism>
<reference evidence="3" key="1">
    <citation type="journal article" date="2019" name="Int. J. Syst. Evol. Microbiol.">
        <title>The Global Catalogue of Microorganisms (GCM) 10K type strain sequencing project: providing services to taxonomists for standard genome sequencing and annotation.</title>
        <authorList>
            <consortium name="The Broad Institute Genomics Platform"/>
            <consortium name="The Broad Institute Genome Sequencing Center for Infectious Disease"/>
            <person name="Wu L."/>
            <person name="Ma J."/>
        </authorList>
    </citation>
    <scope>NUCLEOTIDE SEQUENCE [LARGE SCALE GENOMIC DNA]</scope>
    <source>
        <strain evidence="3">JCM 18200</strain>
    </source>
</reference>
<dbReference type="HAMAP" id="MF_01270">
    <property type="entry name" value="AnhMurNAc_kinase"/>
    <property type="match status" value="1"/>
</dbReference>
<feature type="binding site" evidence="1">
    <location>
        <begin position="22"/>
        <end position="29"/>
    </location>
    <ligand>
        <name>ATP</name>
        <dbReference type="ChEBI" id="CHEBI:30616"/>
    </ligand>
</feature>
<keyword evidence="1 2" id="KW-0418">Kinase</keyword>
<keyword evidence="1" id="KW-0547">Nucleotide-binding</keyword>
<dbReference type="PANTHER" id="PTHR30605">
    <property type="entry name" value="ANHYDRO-N-ACETYLMURAMIC ACID KINASE"/>
    <property type="match status" value="1"/>
</dbReference>
<proteinExistence type="inferred from homology"/>
<comment type="caution">
    <text evidence="2">The sequence shown here is derived from an EMBL/GenBank/DDBJ whole genome shotgun (WGS) entry which is preliminary data.</text>
</comment>
<sequence>MVSKLASIARKRERLILGLMSGTSLDGLDLALCQIKGSGEQTQLQINHFKTITYSAQVRADIQEIFSKPTVNMAKLSAMHARIGTLFAECTLLALNEWEINPSAIDLIASHGQTIYHAPQSLTHDFHYPNSTFQIGDGDHIAVKTGIITLSDFRQKHVAAGGEGAPLVVYGDRLLFSPKTGSRILLNIGGIANFTYLPAVDASDDLLLASDTGPGNTLMNQYMQHELDEPFDKDGALAASGKVNSNVLAALLNHPFFSAALPKTTGPELFNLAYIEKTLQQTRLSAPTHADMMATLTMFTAKSIAHGIQALNVHSLIDEIYVSGGGVHNHFLMHCLKETLPSCSIHRFDALGIPADAKEAVLFAVLANETVAGTADHMNGGVAAPQVCLGKISFPQ</sequence>
<evidence type="ECO:0000313" key="2">
    <source>
        <dbReference type="EMBL" id="GAA4783303.1"/>
    </source>
</evidence>
<dbReference type="Proteomes" id="UP001501411">
    <property type="component" value="Unassembled WGS sequence"/>
</dbReference>
<dbReference type="EMBL" id="BAABIQ010000005">
    <property type="protein sequence ID" value="GAA4783303.1"/>
    <property type="molecule type" value="Genomic_DNA"/>
</dbReference>
<comment type="catalytic activity">
    <reaction evidence="1">
        <text>1,6-anhydro-N-acetyl-beta-muramate + ATP + H2O = N-acetyl-D-muramate 6-phosphate + ADP + H(+)</text>
        <dbReference type="Rhea" id="RHEA:24952"/>
        <dbReference type="ChEBI" id="CHEBI:15377"/>
        <dbReference type="ChEBI" id="CHEBI:15378"/>
        <dbReference type="ChEBI" id="CHEBI:30616"/>
        <dbReference type="ChEBI" id="CHEBI:58690"/>
        <dbReference type="ChEBI" id="CHEBI:58722"/>
        <dbReference type="ChEBI" id="CHEBI:456216"/>
        <dbReference type="EC" id="2.7.1.170"/>
    </reaction>
</comment>